<name>A0A2P2NIR4_RHIMU</name>
<dbReference type="AlphaFoldDB" id="A0A2P2NIR4"/>
<protein>
    <submittedName>
        <fullName evidence="1">Uncharacterized protein</fullName>
    </submittedName>
</protein>
<proteinExistence type="predicted"/>
<organism evidence="1">
    <name type="scientific">Rhizophora mucronata</name>
    <name type="common">Asiatic mangrove</name>
    <dbReference type="NCBI Taxonomy" id="61149"/>
    <lineage>
        <taxon>Eukaryota</taxon>
        <taxon>Viridiplantae</taxon>
        <taxon>Streptophyta</taxon>
        <taxon>Embryophyta</taxon>
        <taxon>Tracheophyta</taxon>
        <taxon>Spermatophyta</taxon>
        <taxon>Magnoliopsida</taxon>
        <taxon>eudicotyledons</taxon>
        <taxon>Gunneridae</taxon>
        <taxon>Pentapetalae</taxon>
        <taxon>rosids</taxon>
        <taxon>fabids</taxon>
        <taxon>Malpighiales</taxon>
        <taxon>Rhizophoraceae</taxon>
        <taxon>Rhizophora</taxon>
    </lineage>
</organism>
<evidence type="ECO:0000313" key="1">
    <source>
        <dbReference type="EMBL" id="MBX42357.1"/>
    </source>
</evidence>
<sequence length="38" mass="4696">MLVIMQFKIWFLFVSFRSYIPAKSLPCRRGYISILFWH</sequence>
<dbReference type="EMBL" id="GGEC01061873">
    <property type="protein sequence ID" value="MBX42357.1"/>
    <property type="molecule type" value="Transcribed_RNA"/>
</dbReference>
<reference evidence="1" key="1">
    <citation type="submission" date="2018-02" db="EMBL/GenBank/DDBJ databases">
        <title>Rhizophora mucronata_Transcriptome.</title>
        <authorList>
            <person name="Meera S.P."/>
            <person name="Sreeshan A."/>
            <person name="Augustine A."/>
        </authorList>
    </citation>
    <scope>NUCLEOTIDE SEQUENCE</scope>
    <source>
        <tissue evidence="1">Leaf</tissue>
    </source>
</reference>
<accession>A0A2P2NIR4</accession>